<dbReference type="AlphaFoldDB" id="X7DZX7"/>
<proteinExistence type="predicted"/>
<dbReference type="EMBL" id="JAMB01000037">
    <property type="protein sequence ID" value="ETX09364.1"/>
    <property type="molecule type" value="Genomic_DNA"/>
</dbReference>
<comment type="caution">
    <text evidence="1">The sequence shown here is derived from an EMBL/GenBank/DDBJ whole genome shotgun (WGS) entry which is preliminary data.</text>
</comment>
<name>X7DZX7_9GAMM</name>
<sequence length="49" mass="5777">MYEIEVKEVLPYFLGNWKVQRVISGFGEIIGQATFQVNDVRDDYLLLRL</sequence>
<dbReference type="RefSeq" id="WP_156924907.1">
    <property type="nucleotide sequence ID" value="NZ_JAMB01000037.1"/>
</dbReference>
<reference evidence="1 2" key="1">
    <citation type="submission" date="2014-01" db="EMBL/GenBank/DDBJ databases">
        <title>Marinomonas ushuaiensis DSM 15871 Genome Sequencing.</title>
        <authorList>
            <person name="Lai Q."/>
            <person name="Shao Z.S."/>
        </authorList>
    </citation>
    <scope>NUCLEOTIDE SEQUENCE [LARGE SCALE GENOMIC DNA]</scope>
    <source>
        <strain evidence="1 2">DSM 15871</strain>
    </source>
</reference>
<keyword evidence="2" id="KW-1185">Reference proteome</keyword>
<gene>
    <name evidence="1" type="ORF">MUS1_10365</name>
</gene>
<protein>
    <submittedName>
        <fullName evidence="1">Uncharacterized protein</fullName>
    </submittedName>
</protein>
<organism evidence="1 2">
    <name type="scientific">Marinomonas ushuaiensis DSM 15871</name>
    <dbReference type="NCBI Taxonomy" id="1122207"/>
    <lineage>
        <taxon>Bacteria</taxon>
        <taxon>Pseudomonadati</taxon>
        <taxon>Pseudomonadota</taxon>
        <taxon>Gammaproteobacteria</taxon>
        <taxon>Oceanospirillales</taxon>
        <taxon>Oceanospirillaceae</taxon>
        <taxon>Marinomonas</taxon>
    </lineage>
</organism>
<accession>X7DZX7</accession>
<evidence type="ECO:0000313" key="1">
    <source>
        <dbReference type="EMBL" id="ETX09364.1"/>
    </source>
</evidence>
<dbReference type="OrthoDB" id="21379at2"/>
<dbReference type="Proteomes" id="UP000054058">
    <property type="component" value="Unassembled WGS sequence"/>
</dbReference>
<evidence type="ECO:0000313" key="2">
    <source>
        <dbReference type="Proteomes" id="UP000054058"/>
    </source>
</evidence>
<dbReference type="PATRIC" id="fig|1122207.3.peg.3169"/>